<comment type="caution">
    <text evidence="1">The sequence shown here is derived from an EMBL/GenBank/DDBJ whole genome shotgun (WGS) entry which is preliminary data.</text>
</comment>
<accession>A0A2P5EMW2</accession>
<keyword evidence="2" id="KW-1185">Reference proteome</keyword>
<dbReference type="AlphaFoldDB" id="A0A2P5EMW2"/>
<proteinExistence type="predicted"/>
<evidence type="ECO:0000313" key="1">
    <source>
        <dbReference type="EMBL" id="PON86890.1"/>
    </source>
</evidence>
<name>A0A2P5EMW2_TREOI</name>
<dbReference type="OrthoDB" id="1934635at2759"/>
<sequence length="69" mass="7586">MTSGSKCFGYREIGHKQVDCKKSGKRALFSELGEVEDGVEIGEEPTFDDYGDTVEDELIEGDTGLLLKL</sequence>
<reference evidence="2" key="1">
    <citation type="submission" date="2016-06" db="EMBL/GenBank/DDBJ databases">
        <title>Parallel loss of symbiosis genes in relatives of nitrogen-fixing non-legume Parasponia.</title>
        <authorList>
            <person name="Van Velzen R."/>
            <person name="Holmer R."/>
            <person name="Bu F."/>
            <person name="Rutten L."/>
            <person name="Van Zeijl A."/>
            <person name="Liu W."/>
            <person name="Santuari L."/>
            <person name="Cao Q."/>
            <person name="Sharma T."/>
            <person name="Shen D."/>
            <person name="Roswanjaya Y."/>
            <person name="Wardhani T."/>
            <person name="Kalhor M.S."/>
            <person name="Jansen J."/>
            <person name="Van den Hoogen J."/>
            <person name="Gungor B."/>
            <person name="Hartog M."/>
            <person name="Hontelez J."/>
            <person name="Verver J."/>
            <person name="Yang W.-C."/>
            <person name="Schijlen E."/>
            <person name="Repin R."/>
            <person name="Schilthuizen M."/>
            <person name="Schranz E."/>
            <person name="Heidstra R."/>
            <person name="Miyata K."/>
            <person name="Fedorova E."/>
            <person name="Kohlen W."/>
            <person name="Bisseling T."/>
            <person name="Smit S."/>
            <person name="Geurts R."/>
        </authorList>
    </citation>
    <scope>NUCLEOTIDE SEQUENCE [LARGE SCALE GENOMIC DNA]</scope>
    <source>
        <strain evidence="2">cv. RG33-2</strain>
    </source>
</reference>
<evidence type="ECO:0000313" key="2">
    <source>
        <dbReference type="Proteomes" id="UP000237000"/>
    </source>
</evidence>
<organism evidence="1 2">
    <name type="scientific">Trema orientale</name>
    <name type="common">Charcoal tree</name>
    <name type="synonym">Celtis orientalis</name>
    <dbReference type="NCBI Taxonomy" id="63057"/>
    <lineage>
        <taxon>Eukaryota</taxon>
        <taxon>Viridiplantae</taxon>
        <taxon>Streptophyta</taxon>
        <taxon>Embryophyta</taxon>
        <taxon>Tracheophyta</taxon>
        <taxon>Spermatophyta</taxon>
        <taxon>Magnoliopsida</taxon>
        <taxon>eudicotyledons</taxon>
        <taxon>Gunneridae</taxon>
        <taxon>Pentapetalae</taxon>
        <taxon>rosids</taxon>
        <taxon>fabids</taxon>
        <taxon>Rosales</taxon>
        <taxon>Cannabaceae</taxon>
        <taxon>Trema</taxon>
    </lineage>
</organism>
<evidence type="ECO:0008006" key="3">
    <source>
        <dbReference type="Google" id="ProtNLM"/>
    </source>
</evidence>
<dbReference type="EMBL" id="JXTC01000124">
    <property type="protein sequence ID" value="PON86890.1"/>
    <property type="molecule type" value="Genomic_DNA"/>
</dbReference>
<gene>
    <name evidence="1" type="ORF">TorRG33x02_172740</name>
</gene>
<dbReference type="Proteomes" id="UP000237000">
    <property type="component" value="Unassembled WGS sequence"/>
</dbReference>
<protein>
    <recommendedName>
        <fullName evidence="3">Zinc finger, CCHC-type</fullName>
    </recommendedName>
</protein>
<dbReference type="InParanoid" id="A0A2P5EMW2"/>